<name>A0A8H9H712_9ACTO</name>
<keyword evidence="2" id="KW-0812">Transmembrane</keyword>
<feature type="compositionally biased region" description="Low complexity" evidence="1">
    <location>
        <begin position="25"/>
        <end position="46"/>
    </location>
</feature>
<sequence>MSQPMTPGPPYHRQSAPSAPGTPGGYQAQYQHPQPAQYAPGQQMPGQPAPARPAGDSMLSALFNGSVGFAGKHAHQIFLVAALCYGGGWLLDVITGLAITAGIEYGASAAWMRFLFSTLLGDGARVLAQLLLFRLILEIARHLSLRGPQD</sequence>
<protein>
    <submittedName>
        <fullName evidence="3">Uncharacterized protein</fullName>
    </submittedName>
</protein>
<dbReference type="Proteomes" id="UP000614239">
    <property type="component" value="Unassembled WGS sequence"/>
</dbReference>
<proteinExistence type="predicted"/>
<dbReference type="EMBL" id="BMNJ01000001">
    <property type="protein sequence ID" value="GGO94684.1"/>
    <property type="molecule type" value="Genomic_DNA"/>
</dbReference>
<evidence type="ECO:0000313" key="4">
    <source>
        <dbReference type="Proteomes" id="UP000614239"/>
    </source>
</evidence>
<gene>
    <name evidence="3" type="ORF">GCM10011612_00690</name>
</gene>
<evidence type="ECO:0000256" key="2">
    <source>
        <dbReference type="SAM" id="Phobius"/>
    </source>
</evidence>
<reference evidence="3" key="2">
    <citation type="submission" date="2020-09" db="EMBL/GenBank/DDBJ databases">
        <authorList>
            <person name="Sun Q."/>
            <person name="Zhou Y."/>
        </authorList>
    </citation>
    <scope>NUCLEOTIDE SEQUENCE</scope>
    <source>
        <strain evidence="3">CGMCC 4.7372</strain>
    </source>
</reference>
<evidence type="ECO:0000256" key="1">
    <source>
        <dbReference type="SAM" id="MobiDB-lite"/>
    </source>
</evidence>
<keyword evidence="2" id="KW-0472">Membrane</keyword>
<feature type="transmembrane region" description="Helical" evidence="2">
    <location>
        <begin position="115"/>
        <end position="137"/>
    </location>
</feature>
<accession>A0A8H9H712</accession>
<dbReference type="AlphaFoldDB" id="A0A8H9H712"/>
<keyword evidence="4" id="KW-1185">Reference proteome</keyword>
<dbReference type="OrthoDB" id="958273at2"/>
<comment type="caution">
    <text evidence="3">The sequence shown here is derived from an EMBL/GenBank/DDBJ whole genome shotgun (WGS) entry which is preliminary data.</text>
</comment>
<evidence type="ECO:0000313" key="3">
    <source>
        <dbReference type="EMBL" id="GGO94684.1"/>
    </source>
</evidence>
<dbReference type="RefSeq" id="WP_143231765.1">
    <property type="nucleotide sequence ID" value="NZ_BMNJ01000001.1"/>
</dbReference>
<feature type="compositionally biased region" description="Pro residues" evidence="1">
    <location>
        <begin position="1"/>
        <end position="10"/>
    </location>
</feature>
<reference evidence="3" key="1">
    <citation type="journal article" date="2014" name="Int. J. Syst. Evol. Microbiol.">
        <title>Complete genome sequence of Corynebacterium casei LMG S-19264T (=DSM 44701T), isolated from a smear-ripened cheese.</title>
        <authorList>
            <consortium name="US DOE Joint Genome Institute (JGI-PGF)"/>
            <person name="Walter F."/>
            <person name="Albersmeier A."/>
            <person name="Kalinowski J."/>
            <person name="Ruckert C."/>
        </authorList>
    </citation>
    <scope>NUCLEOTIDE SEQUENCE</scope>
    <source>
        <strain evidence="3">CGMCC 4.7372</strain>
    </source>
</reference>
<feature type="region of interest" description="Disordered" evidence="1">
    <location>
        <begin position="1"/>
        <end position="55"/>
    </location>
</feature>
<keyword evidence="2" id="KW-1133">Transmembrane helix</keyword>
<organism evidence="3 4">
    <name type="scientific">Actinomyces gaoshouyii</name>
    <dbReference type="NCBI Taxonomy" id="1960083"/>
    <lineage>
        <taxon>Bacteria</taxon>
        <taxon>Bacillati</taxon>
        <taxon>Actinomycetota</taxon>
        <taxon>Actinomycetes</taxon>
        <taxon>Actinomycetales</taxon>
        <taxon>Actinomycetaceae</taxon>
        <taxon>Actinomyces</taxon>
    </lineage>
</organism>
<feature type="transmembrane region" description="Helical" evidence="2">
    <location>
        <begin position="77"/>
        <end position="103"/>
    </location>
</feature>